<dbReference type="InterPro" id="IPR012337">
    <property type="entry name" value="RNaseH-like_sf"/>
</dbReference>
<dbReference type="SUPFAM" id="SSF53098">
    <property type="entry name" value="Ribonuclease H-like"/>
    <property type="match status" value="1"/>
</dbReference>
<dbReference type="VEuPathDB" id="FungiDB:MPH_14159"/>
<sequence length="134" mass="16109">MWRAEHRRIRCHGHVVNLIVQAFLFMHSQEAVEAACKQIEELDEASYDMDMIEAWKRSKGLGWREMGPLGKVHNIAIHIRANDYRYNLFKRRAGRVLGLDNDTRWNSWFLLLDVTLEKQEHVKWYQDKYYDSLM</sequence>
<evidence type="ECO:0000313" key="2">
    <source>
        <dbReference type="EMBL" id="EKG08903.1"/>
    </source>
</evidence>
<feature type="chain" id="PRO_5003863934" evidence="1">
    <location>
        <begin position="35"/>
        <end position="134"/>
    </location>
</feature>
<feature type="signal peptide" evidence="1">
    <location>
        <begin position="1"/>
        <end position="34"/>
    </location>
</feature>
<name>K2R3V0_MACPH</name>
<evidence type="ECO:0000313" key="3">
    <source>
        <dbReference type="Proteomes" id="UP000007129"/>
    </source>
</evidence>
<proteinExistence type="predicted"/>
<comment type="caution">
    <text evidence="2">The sequence shown here is derived from an EMBL/GenBank/DDBJ whole genome shotgun (WGS) entry which is preliminary data.</text>
</comment>
<feature type="non-terminal residue" evidence="2">
    <location>
        <position position="134"/>
    </location>
</feature>
<dbReference type="InParanoid" id="K2R3V0"/>
<dbReference type="OrthoDB" id="3942510at2759"/>
<dbReference type="Proteomes" id="UP000007129">
    <property type="component" value="Unassembled WGS sequence"/>
</dbReference>
<accession>K2R3V0</accession>
<reference evidence="2 3" key="1">
    <citation type="journal article" date="2012" name="BMC Genomics">
        <title>Tools to kill: Genome of one of the most destructive plant pathogenic fungi Macrophomina phaseolina.</title>
        <authorList>
            <person name="Islam M.S."/>
            <person name="Haque M.S."/>
            <person name="Islam M.M."/>
            <person name="Emdad E.M."/>
            <person name="Halim A."/>
            <person name="Hossen Q.M.M."/>
            <person name="Hossain M.Z."/>
            <person name="Ahmed B."/>
            <person name="Rahim S."/>
            <person name="Rahman M.S."/>
            <person name="Alam M.M."/>
            <person name="Hou S."/>
            <person name="Wan X."/>
            <person name="Saito J.A."/>
            <person name="Alam M."/>
        </authorList>
    </citation>
    <scope>NUCLEOTIDE SEQUENCE [LARGE SCALE GENOMIC DNA]</scope>
    <source>
        <strain evidence="2 3">MS6</strain>
    </source>
</reference>
<organism evidence="2 3">
    <name type="scientific">Macrophomina phaseolina (strain MS6)</name>
    <name type="common">Charcoal rot fungus</name>
    <dbReference type="NCBI Taxonomy" id="1126212"/>
    <lineage>
        <taxon>Eukaryota</taxon>
        <taxon>Fungi</taxon>
        <taxon>Dikarya</taxon>
        <taxon>Ascomycota</taxon>
        <taxon>Pezizomycotina</taxon>
        <taxon>Dothideomycetes</taxon>
        <taxon>Dothideomycetes incertae sedis</taxon>
        <taxon>Botryosphaeriales</taxon>
        <taxon>Botryosphaeriaceae</taxon>
        <taxon>Macrophomina</taxon>
    </lineage>
</organism>
<dbReference type="AlphaFoldDB" id="K2R3V0"/>
<dbReference type="HOGENOM" id="CLU_124541_0_0_1"/>
<evidence type="ECO:0000256" key="1">
    <source>
        <dbReference type="SAM" id="SignalP"/>
    </source>
</evidence>
<protein>
    <submittedName>
        <fullName evidence="2">Transposase-like protein</fullName>
    </submittedName>
</protein>
<dbReference type="EMBL" id="AHHD01001082">
    <property type="protein sequence ID" value="EKG08903.1"/>
    <property type="molecule type" value="Genomic_DNA"/>
</dbReference>
<gene>
    <name evidence="2" type="ORF">MPH_14159</name>
</gene>
<keyword evidence="1" id="KW-0732">Signal</keyword>